<evidence type="ECO:0000256" key="1">
    <source>
        <dbReference type="SAM" id="MobiDB-lite"/>
    </source>
</evidence>
<name>A0A6P6B514_DURZI</name>
<gene>
    <name evidence="3 4" type="primary">LOC111314889</name>
</gene>
<dbReference type="RefSeq" id="XP_022772237.1">
    <property type="nucleotide sequence ID" value="XM_022916502.1"/>
</dbReference>
<feature type="compositionally biased region" description="Low complexity" evidence="1">
    <location>
        <begin position="181"/>
        <end position="195"/>
    </location>
</feature>
<dbReference type="RefSeq" id="XP_022772238.1">
    <property type="nucleotide sequence ID" value="XM_022916503.1"/>
</dbReference>
<dbReference type="GeneID" id="111314889"/>
<feature type="compositionally biased region" description="Polar residues" evidence="1">
    <location>
        <begin position="125"/>
        <end position="150"/>
    </location>
</feature>
<dbReference type="AlphaFoldDB" id="A0A6P6B514"/>
<dbReference type="GO" id="GO:0043130">
    <property type="term" value="F:ubiquitin binding"/>
    <property type="evidence" value="ECO:0007669"/>
    <property type="project" value="TreeGrafter"/>
</dbReference>
<sequence>MLYGSFGTSTKGCVLFGKTPRSDIGNVIEDASPVLKSSLLDLVFSRNPSLKSWMFLKYKNFVGYPHLNLLLEIMSSLGGIFESFGKHINIEASQVDSNEDDSDSSKFVSQPHSISRRSNQHETLSDQSGRAKSSNESGVENLSGTLSRHQMLSPATRAPLDFKSNSFEGRKHVKNVDKNQVSDSSGASALRSSSRGVSITLASPGNYLAASYGSTSSQTAWYFDGDPAAMLNLCVFQNGAKERSLNTNSRMVRIIVIRLQVQLLLQMPMKLHWLPKLRKN</sequence>
<feature type="region of interest" description="Disordered" evidence="1">
    <location>
        <begin position="95"/>
        <end position="154"/>
    </location>
</feature>
<organism evidence="2 3">
    <name type="scientific">Durio zibethinus</name>
    <name type="common">Durian</name>
    <dbReference type="NCBI Taxonomy" id="66656"/>
    <lineage>
        <taxon>Eukaryota</taxon>
        <taxon>Viridiplantae</taxon>
        <taxon>Streptophyta</taxon>
        <taxon>Embryophyta</taxon>
        <taxon>Tracheophyta</taxon>
        <taxon>Spermatophyta</taxon>
        <taxon>Magnoliopsida</taxon>
        <taxon>eudicotyledons</taxon>
        <taxon>Gunneridae</taxon>
        <taxon>Pentapetalae</taxon>
        <taxon>rosids</taxon>
        <taxon>malvids</taxon>
        <taxon>Malvales</taxon>
        <taxon>Malvaceae</taxon>
        <taxon>Helicteroideae</taxon>
        <taxon>Durio</taxon>
    </lineage>
</organism>
<feature type="compositionally biased region" description="Polar residues" evidence="1">
    <location>
        <begin position="105"/>
        <end position="118"/>
    </location>
</feature>
<dbReference type="KEGG" id="dzi:111314889"/>
<dbReference type="PANTHER" id="PTHR21494:SF2">
    <property type="entry name" value="NUCLEIC ACID BINDING PROTEIN"/>
    <property type="match status" value="1"/>
</dbReference>
<evidence type="ECO:0000313" key="3">
    <source>
        <dbReference type="RefSeq" id="XP_022772237.1"/>
    </source>
</evidence>
<feature type="region of interest" description="Disordered" evidence="1">
    <location>
        <begin position="176"/>
        <end position="195"/>
    </location>
</feature>
<proteinExistence type="predicted"/>
<protein>
    <submittedName>
        <fullName evidence="3 4">Uncharacterized protein LOC111314889</fullName>
    </submittedName>
</protein>
<evidence type="ECO:0000313" key="2">
    <source>
        <dbReference type="Proteomes" id="UP000515121"/>
    </source>
</evidence>
<dbReference type="Proteomes" id="UP000515121">
    <property type="component" value="Unplaced"/>
</dbReference>
<dbReference type="OrthoDB" id="10643700at2759"/>
<evidence type="ECO:0000313" key="4">
    <source>
        <dbReference type="RefSeq" id="XP_022772238.1"/>
    </source>
</evidence>
<dbReference type="InterPro" id="IPR052586">
    <property type="entry name" value="ASCC2"/>
</dbReference>
<keyword evidence="2" id="KW-1185">Reference proteome</keyword>
<accession>A0A6P6B514</accession>
<reference evidence="3 4" key="1">
    <citation type="submission" date="2025-04" db="UniProtKB">
        <authorList>
            <consortium name="RefSeq"/>
        </authorList>
    </citation>
    <scope>IDENTIFICATION</scope>
    <source>
        <tissue evidence="3 4">Fruit stalk</tissue>
    </source>
</reference>
<dbReference type="PANTHER" id="PTHR21494">
    <property type="entry name" value="ACTIVATING SIGNAL COINTEGRATOR 1 COMPLEX SUBUNIT 2 ASC-1 COMPLEX SUBUNIT P100"/>
    <property type="match status" value="1"/>
</dbReference>